<dbReference type="AlphaFoldDB" id="A0A1H9WKY5"/>
<dbReference type="GO" id="GO:0031071">
    <property type="term" value="F:cysteine desulfurase activity"/>
    <property type="evidence" value="ECO:0007669"/>
    <property type="project" value="UniProtKB-EC"/>
</dbReference>
<dbReference type="InterPro" id="IPR010970">
    <property type="entry name" value="Cys_dSase_SufS"/>
</dbReference>
<comment type="catalytic activity">
    <reaction evidence="6">
        <text>(sulfur carrier)-H + L-cysteine = (sulfur carrier)-SH + L-alanine</text>
        <dbReference type="Rhea" id="RHEA:43892"/>
        <dbReference type="Rhea" id="RHEA-COMP:14737"/>
        <dbReference type="Rhea" id="RHEA-COMP:14739"/>
        <dbReference type="ChEBI" id="CHEBI:29917"/>
        <dbReference type="ChEBI" id="CHEBI:35235"/>
        <dbReference type="ChEBI" id="CHEBI:57972"/>
        <dbReference type="ChEBI" id="CHEBI:64428"/>
        <dbReference type="EC" id="2.8.1.7"/>
    </reaction>
</comment>
<sequence length="405" mass="45163">MKAEDFRQDFPIFKGNDYIYFDNAATSQRPQAVIDAVADFYQKSNANPLRGLYDWSVDATERYEHARSTVAKFIGAKESCEIVFTRNTTESMNLIAYSYGLKNVGKDDEIVISVMEHHSNILPWQMVCRQTGARLVWLEPDEEGVITEDEYKSKITDKARIVSIGHVSNVLGVTNPVKEIAAYAHDKGAVVVVDGAQSVPHMKVDVNEIGADFLAFSGHKLMAPMGIGVLYGKKDLLEAMDPFLTGGEMIEYVTRDSATWAELPHKFEAGTVNAADAVGLEAAINYIESVEFDFIKEQEHKLTRLLMDGMSELSYIKVYGSKDPKKHCGIVTFTIDGVHPHDISSVLNEDHVCVRAGHHCAQPLMQFLKVGSTARASLYFYNTEEEVKRFLEALKGVRKVMGYGD</sequence>
<dbReference type="PANTHER" id="PTHR43586:SF8">
    <property type="entry name" value="CYSTEINE DESULFURASE 1, CHLOROPLASTIC"/>
    <property type="match status" value="1"/>
</dbReference>
<name>A0A1H9WKY5_BUTFI</name>
<keyword evidence="8" id="KW-0456">Lyase</keyword>
<dbReference type="GO" id="GO:0030170">
    <property type="term" value="F:pyridoxal phosphate binding"/>
    <property type="evidence" value="ECO:0007669"/>
    <property type="project" value="InterPro"/>
</dbReference>
<comment type="similarity">
    <text evidence="2">Belongs to the class-V pyridoxal-phosphate-dependent aminotransferase family. Csd subfamily.</text>
</comment>
<proteinExistence type="inferred from homology"/>
<reference evidence="8 9" key="1">
    <citation type="submission" date="2016-10" db="EMBL/GenBank/DDBJ databases">
        <authorList>
            <person name="de Groot N.N."/>
        </authorList>
    </citation>
    <scope>NUCLEOTIDE SEQUENCE [LARGE SCALE GENOMIC DNA]</scope>
    <source>
        <strain evidence="8 9">AR40</strain>
    </source>
</reference>
<dbReference type="PANTHER" id="PTHR43586">
    <property type="entry name" value="CYSTEINE DESULFURASE"/>
    <property type="match status" value="1"/>
</dbReference>
<dbReference type="EC" id="2.8.1.7" evidence="3"/>
<evidence type="ECO:0000259" key="7">
    <source>
        <dbReference type="Pfam" id="PF00266"/>
    </source>
</evidence>
<protein>
    <recommendedName>
        <fullName evidence="3">cysteine desulfurase</fullName>
        <ecNumber evidence="3">2.8.1.7</ecNumber>
    </recommendedName>
</protein>
<evidence type="ECO:0000256" key="3">
    <source>
        <dbReference type="ARBA" id="ARBA00012239"/>
    </source>
</evidence>
<dbReference type="Gene3D" id="3.40.640.10">
    <property type="entry name" value="Type I PLP-dependent aspartate aminotransferase-like (Major domain)"/>
    <property type="match status" value="1"/>
</dbReference>
<dbReference type="GO" id="GO:0006534">
    <property type="term" value="P:cysteine metabolic process"/>
    <property type="evidence" value="ECO:0007669"/>
    <property type="project" value="InterPro"/>
</dbReference>
<dbReference type="GO" id="GO:0016829">
    <property type="term" value="F:lyase activity"/>
    <property type="evidence" value="ECO:0007669"/>
    <property type="project" value="UniProtKB-KW"/>
</dbReference>
<evidence type="ECO:0000256" key="2">
    <source>
        <dbReference type="ARBA" id="ARBA00010447"/>
    </source>
</evidence>
<dbReference type="InterPro" id="IPR015424">
    <property type="entry name" value="PyrdxlP-dep_Trfase"/>
</dbReference>
<evidence type="ECO:0000256" key="6">
    <source>
        <dbReference type="ARBA" id="ARBA00050776"/>
    </source>
</evidence>
<gene>
    <name evidence="8" type="ORF">SAMN04487884_13130</name>
</gene>
<dbReference type="EMBL" id="FOGJ01000031">
    <property type="protein sequence ID" value="SES34576.1"/>
    <property type="molecule type" value="Genomic_DNA"/>
</dbReference>
<organism evidence="8 9">
    <name type="scientific">Butyrivibrio fibrisolvens</name>
    <dbReference type="NCBI Taxonomy" id="831"/>
    <lineage>
        <taxon>Bacteria</taxon>
        <taxon>Bacillati</taxon>
        <taxon>Bacillota</taxon>
        <taxon>Clostridia</taxon>
        <taxon>Lachnospirales</taxon>
        <taxon>Lachnospiraceae</taxon>
        <taxon>Butyrivibrio</taxon>
    </lineage>
</organism>
<dbReference type="RefSeq" id="WP_074758390.1">
    <property type="nucleotide sequence ID" value="NZ_FOGJ01000031.1"/>
</dbReference>
<evidence type="ECO:0000313" key="9">
    <source>
        <dbReference type="Proteomes" id="UP000182584"/>
    </source>
</evidence>
<evidence type="ECO:0000256" key="4">
    <source>
        <dbReference type="ARBA" id="ARBA00022679"/>
    </source>
</evidence>
<dbReference type="OrthoDB" id="9804366at2"/>
<comment type="cofactor">
    <cofactor evidence="1">
        <name>pyridoxal 5'-phosphate</name>
        <dbReference type="ChEBI" id="CHEBI:597326"/>
    </cofactor>
</comment>
<dbReference type="InterPro" id="IPR016454">
    <property type="entry name" value="Cysteine_dSase"/>
</dbReference>
<dbReference type="InterPro" id="IPR015422">
    <property type="entry name" value="PyrdxlP-dep_Trfase_small"/>
</dbReference>
<evidence type="ECO:0000256" key="1">
    <source>
        <dbReference type="ARBA" id="ARBA00001933"/>
    </source>
</evidence>
<evidence type="ECO:0000256" key="5">
    <source>
        <dbReference type="ARBA" id="ARBA00022898"/>
    </source>
</evidence>
<dbReference type="InterPro" id="IPR015421">
    <property type="entry name" value="PyrdxlP-dep_Trfase_major"/>
</dbReference>
<dbReference type="PIRSF" id="PIRSF005572">
    <property type="entry name" value="NifS"/>
    <property type="match status" value="1"/>
</dbReference>
<dbReference type="Gene3D" id="3.90.1150.10">
    <property type="entry name" value="Aspartate Aminotransferase, domain 1"/>
    <property type="match status" value="1"/>
</dbReference>
<keyword evidence="4" id="KW-0808">Transferase</keyword>
<dbReference type="SUPFAM" id="SSF53383">
    <property type="entry name" value="PLP-dependent transferases"/>
    <property type="match status" value="1"/>
</dbReference>
<dbReference type="CDD" id="cd06453">
    <property type="entry name" value="SufS_like"/>
    <property type="match status" value="1"/>
</dbReference>
<evidence type="ECO:0000313" key="8">
    <source>
        <dbReference type="EMBL" id="SES34576.1"/>
    </source>
</evidence>
<dbReference type="InterPro" id="IPR000192">
    <property type="entry name" value="Aminotrans_V_dom"/>
</dbReference>
<keyword evidence="5" id="KW-0663">Pyridoxal phosphate</keyword>
<feature type="domain" description="Aminotransferase class V" evidence="7">
    <location>
        <begin position="19"/>
        <end position="390"/>
    </location>
</feature>
<accession>A0A1H9WKY5</accession>
<dbReference type="Proteomes" id="UP000182584">
    <property type="component" value="Unassembled WGS sequence"/>
</dbReference>
<dbReference type="Pfam" id="PF00266">
    <property type="entry name" value="Aminotran_5"/>
    <property type="match status" value="1"/>
</dbReference>
<dbReference type="eggNOG" id="COG0520">
    <property type="taxonomic scope" value="Bacteria"/>
</dbReference>
<dbReference type="NCBIfam" id="TIGR01979">
    <property type="entry name" value="sufS"/>
    <property type="match status" value="1"/>
</dbReference>